<dbReference type="EMBL" id="JBHUDZ010000009">
    <property type="protein sequence ID" value="MFD1603018.1"/>
    <property type="molecule type" value="Genomic_DNA"/>
</dbReference>
<dbReference type="InterPro" id="IPR010982">
    <property type="entry name" value="Lambda_DNA-bd_dom_sf"/>
</dbReference>
<keyword evidence="3" id="KW-1185">Reference proteome</keyword>
<evidence type="ECO:0000313" key="2">
    <source>
        <dbReference type="EMBL" id="MFD1603018.1"/>
    </source>
</evidence>
<reference evidence="3" key="1">
    <citation type="journal article" date="2019" name="Int. J. Syst. Evol. Microbiol.">
        <title>The Global Catalogue of Microorganisms (GCM) 10K type strain sequencing project: providing services to taxonomists for standard genome sequencing and annotation.</title>
        <authorList>
            <consortium name="The Broad Institute Genomics Platform"/>
            <consortium name="The Broad Institute Genome Sequencing Center for Infectious Disease"/>
            <person name="Wu L."/>
            <person name="Ma J."/>
        </authorList>
    </citation>
    <scope>NUCLEOTIDE SEQUENCE [LARGE SCALE GENOMIC DNA]</scope>
    <source>
        <strain evidence="3">CCUG 70865</strain>
    </source>
</reference>
<dbReference type="SUPFAM" id="SSF47413">
    <property type="entry name" value="lambda repressor-like DNA-binding domains"/>
    <property type="match status" value="1"/>
</dbReference>
<dbReference type="Gene3D" id="1.10.260.40">
    <property type="entry name" value="lambda repressor-like DNA-binding domains"/>
    <property type="match status" value="1"/>
</dbReference>
<name>A0ABW4HCB5_9FLAO</name>
<evidence type="ECO:0000313" key="3">
    <source>
        <dbReference type="Proteomes" id="UP001597138"/>
    </source>
</evidence>
<evidence type="ECO:0000259" key="1">
    <source>
        <dbReference type="PROSITE" id="PS50943"/>
    </source>
</evidence>
<accession>A0ABW4HCB5</accession>
<dbReference type="Pfam" id="PF01381">
    <property type="entry name" value="HTH_3"/>
    <property type="match status" value="1"/>
</dbReference>
<organism evidence="2 3">
    <name type="scientific">Flavobacterium artemisiae</name>
    <dbReference type="NCBI Taxonomy" id="2126556"/>
    <lineage>
        <taxon>Bacteria</taxon>
        <taxon>Pseudomonadati</taxon>
        <taxon>Bacteroidota</taxon>
        <taxon>Flavobacteriia</taxon>
        <taxon>Flavobacteriales</taxon>
        <taxon>Flavobacteriaceae</taxon>
        <taxon>Flavobacterium</taxon>
    </lineage>
</organism>
<sequence length="85" mass="9503">MSKGSVNINLYVKQFGINLKKIRESKNMTQLDLATAMNELSTDPLIDKTTISRIENGRTNITLTTSVKISLALGIDLKVLYEFNL</sequence>
<feature type="domain" description="HTH cro/C1-type" evidence="1">
    <location>
        <begin position="19"/>
        <end position="80"/>
    </location>
</feature>
<gene>
    <name evidence="2" type="ORF">ACFSC2_09755</name>
</gene>
<protein>
    <submittedName>
        <fullName evidence="2">Helix-turn-helix domain-containing protein</fullName>
    </submittedName>
</protein>
<dbReference type="PROSITE" id="PS50943">
    <property type="entry name" value="HTH_CROC1"/>
    <property type="match status" value="1"/>
</dbReference>
<dbReference type="SMART" id="SM00530">
    <property type="entry name" value="HTH_XRE"/>
    <property type="match status" value="1"/>
</dbReference>
<dbReference type="Proteomes" id="UP001597138">
    <property type="component" value="Unassembled WGS sequence"/>
</dbReference>
<proteinExistence type="predicted"/>
<dbReference type="CDD" id="cd00093">
    <property type="entry name" value="HTH_XRE"/>
    <property type="match status" value="1"/>
</dbReference>
<comment type="caution">
    <text evidence="2">The sequence shown here is derived from an EMBL/GenBank/DDBJ whole genome shotgun (WGS) entry which is preliminary data.</text>
</comment>
<dbReference type="InterPro" id="IPR001387">
    <property type="entry name" value="Cro/C1-type_HTH"/>
</dbReference>
<dbReference type="RefSeq" id="WP_379814179.1">
    <property type="nucleotide sequence ID" value="NZ_JBHUDZ010000009.1"/>
</dbReference>